<dbReference type="InterPro" id="IPR052345">
    <property type="entry name" value="Rad_response_metalloprotease"/>
</dbReference>
<dbReference type="CDD" id="cd00093">
    <property type="entry name" value="HTH_XRE"/>
    <property type="match status" value="1"/>
</dbReference>
<dbReference type="EMBL" id="VNFK01000009">
    <property type="protein sequence ID" value="TVU62059.1"/>
    <property type="molecule type" value="Genomic_DNA"/>
</dbReference>
<feature type="domain" description="HTH cro/C1-type" evidence="2">
    <location>
        <begin position="10"/>
        <end position="64"/>
    </location>
</feature>
<evidence type="ECO:0000313" key="3">
    <source>
        <dbReference type="EMBL" id="TVU62059.1"/>
    </source>
</evidence>
<evidence type="ECO:0000256" key="1">
    <source>
        <dbReference type="ARBA" id="ARBA00007227"/>
    </source>
</evidence>
<dbReference type="Pfam" id="PF01381">
    <property type="entry name" value="HTH_3"/>
    <property type="match status" value="1"/>
</dbReference>
<evidence type="ECO:0000259" key="2">
    <source>
        <dbReference type="PROSITE" id="PS50943"/>
    </source>
</evidence>
<dbReference type="InterPro" id="IPR001387">
    <property type="entry name" value="Cro/C1-type_HTH"/>
</dbReference>
<dbReference type="PROSITE" id="PS50943">
    <property type="entry name" value="HTH_CROC1"/>
    <property type="match status" value="1"/>
</dbReference>
<comment type="caution">
    <text evidence="3">The sequence shown here is derived from an EMBL/GenBank/DDBJ whole genome shotgun (WGS) entry which is preliminary data.</text>
</comment>
<reference evidence="3 4" key="1">
    <citation type="submission" date="2019-07" db="EMBL/GenBank/DDBJ databases">
        <title>Diversity of Bacteria from Kongsfjorden, Arctic.</title>
        <authorList>
            <person name="Yu Y."/>
        </authorList>
    </citation>
    <scope>NUCLEOTIDE SEQUENCE [LARGE SCALE GENOMIC DNA]</scope>
    <source>
        <strain evidence="3 4">SM1928</strain>
    </source>
</reference>
<accession>A0A558GYW8</accession>
<dbReference type="Proteomes" id="UP000316500">
    <property type="component" value="Unassembled WGS sequence"/>
</dbReference>
<dbReference type="Gene3D" id="1.10.10.2910">
    <property type="match status" value="1"/>
</dbReference>
<dbReference type="PANTHER" id="PTHR43236:SF1">
    <property type="entry name" value="BLL7220 PROTEIN"/>
    <property type="match status" value="1"/>
</dbReference>
<sequence length="367" mass="39963">MAAAFDPGRLVQARRLAGLTKSAVASEVGVSAVSLGNWEAGTHQPRPDHIQGLAEALDVPVPFFAIGRPHARLGDSDAHFRSLRRTPAHQRAKAIAFTEQVWELAHALEKRVQLPAVQVPGFSAGEVAPGRGATEPAAAARMLRAEWGLGTGRIPRMVRVMEKHGIIVTLSSFAGTATPTVDAFSTSRLPRPVVVLTPDRARDVNRHRFTAAHELGHLIMHPDTAPGDPHLEKEADQFAAEFLTPAASITPLLPGRLDLHKLEQLSQEWGVSIESLVYRCHELGTVSEAAYRRAFQRLNQLRQVNLFAVEPVDGYPGEIPVLLRKAFEVAESNGLSMAALAKELSCKPSRIRMLLGQTDARPELRLV</sequence>
<dbReference type="SUPFAM" id="SSF47413">
    <property type="entry name" value="lambda repressor-like DNA-binding domains"/>
    <property type="match status" value="1"/>
</dbReference>
<dbReference type="PANTHER" id="PTHR43236">
    <property type="entry name" value="ANTITOXIN HIGA1"/>
    <property type="match status" value="1"/>
</dbReference>
<proteinExistence type="inferred from homology"/>
<evidence type="ECO:0000313" key="4">
    <source>
        <dbReference type="Proteomes" id="UP000316500"/>
    </source>
</evidence>
<organism evidence="3 4">
    <name type="scientific">Paenarthrobacter nitroguajacolicus</name>
    <name type="common">Arthrobacter nitroguajacolicus</name>
    <dbReference type="NCBI Taxonomy" id="211146"/>
    <lineage>
        <taxon>Bacteria</taxon>
        <taxon>Bacillati</taxon>
        <taxon>Actinomycetota</taxon>
        <taxon>Actinomycetes</taxon>
        <taxon>Micrococcales</taxon>
        <taxon>Micrococcaceae</taxon>
        <taxon>Paenarthrobacter</taxon>
    </lineage>
</organism>
<dbReference type="InterPro" id="IPR010359">
    <property type="entry name" value="IrrE_HExxH"/>
</dbReference>
<dbReference type="Gene3D" id="1.10.260.40">
    <property type="entry name" value="lambda repressor-like DNA-binding domains"/>
    <property type="match status" value="1"/>
</dbReference>
<comment type="similarity">
    <text evidence="1">Belongs to the short-chain fatty acyl-CoA assimilation regulator (ScfR) family.</text>
</comment>
<dbReference type="OrthoDB" id="9794834at2"/>
<dbReference type="SMART" id="SM00530">
    <property type="entry name" value="HTH_XRE"/>
    <property type="match status" value="1"/>
</dbReference>
<protein>
    <submittedName>
        <fullName evidence="3">ImmA/IrrE family metallo-endopeptidase</fullName>
    </submittedName>
</protein>
<dbReference type="InterPro" id="IPR010982">
    <property type="entry name" value="Lambda_DNA-bd_dom_sf"/>
</dbReference>
<name>A0A558GYW8_PAENT</name>
<dbReference type="GO" id="GO:0003677">
    <property type="term" value="F:DNA binding"/>
    <property type="evidence" value="ECO:0007669"/>
    <property type="project" value="InterPro"/>
</dbReference>
<dbReference type="Pfam" id="PF06114">
    <property type="entry name" value="Peptidase_M78"/>
    <property type="match status" value="1"/>
</dbReference>
<gene>
    <name evidence="3" type="ORF">FQP90_13320</name>
</gene>
<dbReference type="AlphaFoldDB" id="A0A558GYW8"/>